<feature type="compositionally biased region" description="Basic and acidic residues" evidence="4">
    <location>
        <begin position="1398"/>
        <end position="1407"/>
    </location>
</feature>
<feature type="compositionally biased region" description="Low complexity" evidence="4">
    <location>
        <begin position="1515"/>
        <end position="1532"/>
    </location>
</feature>
<gene>
    <name evidence="5" type="ORF">EDL80_02035</name>
</gene>
<protein>
    <submittedName>
        <fullName evidence="5">Uncharacterized protein</fullName>
    </submittedName>
</protein>
<dbReference type="PANTHER" id="PTHR24198:SF165">
    <property type="entry name" value="ANKYRIN REPEAT-CONTAINING PROTEIN-RELATED"/>
    <property type="match status" value="1"/>
</dbReference>
<name>A0AAE6QB76_EHRRU</name>
<feature type="compositionally biased region" description="Pro residues" evidence="4">
    <location>
        <begin position="199"/>
        <end position="209"/>
    </location>
</feature>
<sequence length="1532" mass="165944">MADPKNTIPEDAQQNLNPNNDPVENPENNQPDVEEGAAEAVNDQPGVEEAAVGAVDNQPGVEEGAAEAVSDQPGVGEVPTEAVNVQPTSPVKEEPSKEATGLAGPIEHVMGPDGKSLYAVMSDYTPKSPEQVTEDMAKMYSAPEVEEKKFDVKDLGVSPMQPSVPSREGEAGVRVPPRREDPYAVINDDALVEGDEQGPPVPSRRPPVSPQQGEGLYSSIGNLSDSVREVSEGDEQGPPLPNRRPPVSPQQGEGLYSSIGNLSDSVGEVSEGEEQGPPIPSRRPPVASQQYDEGIGSDNEFDESVDDIYTFVQPLGQDLSEVDSPAWAGIREDYLNKEELNKELLVNDGPLRKVCDMIVQSNGNLSQHQVNRITKILRDSREEVLDKINEPMLVDLPGSGKEGHWGDRVMPLLHAACLYNVNPEVVQAIVNAGGNFGLADATNRLPLHHAAINGSSPLITMCLNNTDPKQLNVKDVYGVAPVTYMVSNPKCSRENVEGAMKFGADFGVYNAEGQLPIHCAARNGSPGLIKHLLFCMQNSPTLRDKINDRDIGGNNIAHYVASNPRASDKLMRKLSTARVDLHAVNNSGKTPLCYAVVTGSKYGVDHLLKVSAREVNAYDNDGYTPLHHAVMGRSRRATNQVMHHPLVDCKAFDANRRTPLHHAVMLGSKALVRVLSNDSGKPENIQQSIRESLLLKDGFGNTPLHLACTPERMSTISSLLKAIKQSYGLDGVRSALLEPNIGRFTFDMTSLETGSILNRPLDAVLLTSLNKDIPLSPLHAAVQGSNVHVLDKILENAPSDVLHNRTPNNLTSIQVASMYANPEMIKYIAQRSSPEEMNDNSGGPSPLHMACLYGYSEHVKAVLTSKHVDCNQKMGKDQNALIHYAVVRDDMSLLKMILKRPGIDVNAVNANGETALHLAAEKCNVAAVEMLSKVKGVDLNIQDAEGRTPASIAISENIPESRVKQVIKLLARRGADLRIDADYSIKECVETRSHKLLDLITSKGAKLSSDNQAPLEFAIMRGDVHAIKRLSNAGGDLNHIIDRPGTEEHGLNFLMLAIKNEKVASVEALVKNGADPTRYDRSFSRTPMHMLVMHGNQEFACDAIKKILSQSSENVKNVLSQQDVNGDTPLHVALKSSNLSTFNRMVKNLRQSDGSRIYAVQNEDKQNLMHVAVERNSPEGLNAILKLSKQNIANIASAQDKEGNTALHIAVRGDQYDMAGRIINAISKNSMNSIFCTQNAESKNLLHIAAGCGNSTLFDYAVKNMSKDALSEALNARDKDGNTPLHIALAAEMKSVKKVIPLCSHSTLLTPNNEGKLLSDCIKEGSVFKDPRGFVSQRPSIEDKLRKAEEVAKHEAQKQEQAAAAMVSESSSLSSSSSSLGFLDEVGPVAPTRQKKQRFSDSSERSTTEVPEVPLQFEPREYSVVNVFTKAGQEVRTFNPSPEDMSPSVSYASSSFSSFLTEPTSVESESLTSLELDKALGTDPSLQSQIAEIAEGMSDVVQSSQSDDVESGRVSPSAGQSSGQKKSSCMEK</sequence>
<dbReference type="EMBL" id="CP033455">
    <property type="protein sequence ID" value="QGR03366.1"/>
    <property type="molecule type" value="Genomic_DNA"/>
</dbReference>
<feature type="region of interest" description="Disordered" evidence="4">
    <location>
        <begin position="1494"/>
        <end position="1532"/>
    </location>
</feature>
<evidence type="ECO:0000256" key="2">
    <source>
        <dbReference type="ARBA" id="ARBA00023043"/>
    </source>
</evidence>
<feature type="region of interest" description="Disordered" evidence="4">
    <location>
        <begin position="1"/>
        <end position="111"/>
    </location>
</feature>
<evidence type="ECO:0000313" key="5">
    <source>
        <dbReference type="EMBL" id="QGR03366.1"/>
    </source>
</evidence>
<dbReference type="Pfam" id="PF12796">
    <property type="entry name" value="Ank_2"/>
    <property type="match status" value="4"/>
</dbReference>
<accession>A0AAE6QB76</accession>
<dbReference type="SUPFAM" id="SSF48403">
    <property type="entry name" value="Ankyrin repeat"/>
    <property type="match status" value="3"/>
</dbReference>
<feature type="compositionally biased region" description="Basic and acidic residues" evidence="4">
    <location>
        <begin position="167"/>
        <end position="182"/>
    </location>
</feature>
<evidence type="ECO:0000256" key="4">
    <source>
        <dbReference type="SAM" id="MobiDB-lite"/>
    </source>
</evidence>
<feature type="compositionally biased region" description="Low complexity" evidence="4">
    <location>
        <begin position="14"/>
        <end position="31"/>
    </location>
</feature>
<dbReference type="InterPro" id="IPR036770">
    <property type="entry name" value="Ankyrin_rpt-contain_sf"/>
</dbReference>
<dbReference type="Gene3D" id="1.25.40.20">
    <property type="entry name" value="Ankyrin repeat-containing domain"/>
    <property type="match status" value="4"/>
</dbReference>
<proteinExistence type="predicted"/>
<dbReference type="InterPro" id="IPR002110">
    <property type="entry name" value="Ankyrin_rpt"/>
</dbReference>
<evidence type="ECO:0000256" key="3">
    <source>
        <dbReference type="PROSITE-ProRule" id="PRU00023"/>
    </source>
</evidence>
<evidence type="ECO:0000256" key="1">
    <source>
        <dbReference type="ARBA" id="ARBA00022737"/>
    </source>
</evidence>
<keyword evidence="2 3" id="KW-0040">ANK repeat</keyword>
<dbReference type="PANTHER" id="PTHR24198">
    <property type="entry name" value="ANKYRIN REPEAT AND PROTEIN KINASE DOMAIN-CONTAINING PROTEIN"/>
    <property type="match status" value="1"/>
</dbReference>
<feature type="repeat" description="ANK" evidence="3">
    <location>
        <begin position="945"/>
        <end position="982"/>
    </location>
</feature>
<organism evidence="5 6">
    <name type="scientific">Ehrlichia ruminantium</name>
    <name type="common">heartwater rickettsia</name>
    <name type="synonym">Cowdria ruminantium</name>
    <dbReference type="NCBI Taxonomy" id="779"/>
    <lineage>
        <taxon>Bacteria</taxon>
        <taxon>Pseudomonadati</taxon>
        <taxon>Pseudomonadota</taxon>
        <taxon>Alphaproteobacteria</taxon>
        <taxon>Rickettsiales</taxon>
        <taxon>Anaplasmataceae</taxon>
        <taxon>Ehrlichia</taxon>
    </lineage>
</organism>
<keyword evidence="6" id="KW-1185">Reference proteome</keyword>
<feature type="region of interest" description="Disordered" evidence="4">
    <location>
        <begin position="151"/>
        <end position="301"/>
    </location>
</feature>
<feature type="region of interest" description="Disordered" evidence="4">
    <location>
        <begin position="1384"/>
        <end position="1414"/>
    </location>
</feature>
<feature type="repeat" description="ANK" evidence="3">
    <location>
        <begin position="1049"/>
        <end position="1081"/>
    </location>
</feature>
<dbReference type="PROSITE" id="PS50088">
    <property type="entry name" value="ANK_REPEAT"/>
    <property type="match status" value="3"/>
</dbReference>
<feature type="region of interest" description="Disordered" evidence="4">
    <location>
        <begin position="1433"/>
        <end position="1454"/>
    </location>
</feature>
<feature type="repeat" description="ANK" evidence="3">
    <location>
        <begin position="911"/>
        <end position="944"/>
    </location>
</feature>
<feature type="compositionally biased region" description="Pro residues" evidence="4">
    <location>
        <begin position="238"/>
        <end position="248"/>
    </location>
</feature>
<dbReference type="SMART" id="SM00248">
    <property type="entry name" value="ANK"/>
    <property type="match status" value="22"/>
</dbReference>
<reference evidence="5 6" key="1">
    <citation type="submission" date="2018-10" db="EMBL/GenBank/DDBJ databases">
        <title>Propagation and draft genome sequences of three atypical Erhlichia ruminantium isolates.</title>
        <authorList>
            <person name="Liebenberg J."/>
            <person name="Steyn H."/>
            <person name="Josemans A."/>
            <person name="Zweygarth E."/>
        </authorList>
    </citation>
    <scope>NUCLEOTIDE SEQUENCE [LARGE SCALE GENOMIC DNA]</scope>
    <source>
        <strain evidence="5 6">Omatjenne</strain>
    </source>
</reference>
<evidence type="ECO:0000313" key="6">
    <source>
        <dbReference type="Proteomes" id="UP000422822"/>
    </source>
</evidence>
<dbReference type="Proteomes" id="UP000422822">
    <property type="component" value="Chromosome"/>
</dbReference>
<keyword evidence="1" id="KW-0677">Repeat</keyword>
<dbReference type="RefSeq" id="WP_158406543.1">
    <property type="nucleotide sequence ID" value="NZ_CP033454.1"/>
</dbReference>